<dbReference type="AlphaFoldDB" id="A0A6J4LDB4"/>
<organism evidence="8">
    <name type="scientific">uncultured Nocardioidaceae bacterium</name>
    <dbReference type="NCBI Taxonomy" id="253824"/>
    <lineage>
        <taxon>Bacteria</taxon>
        <taxon>Bacillati</taxon>
        <taxon>Actinomycetota</taxon>
        <taxon>Actinomycetes</taxon>
        <taxon>Propionibacteriales</taxon>
        <taxon>Nocardioidaceae</taxon>
        <taxon>environmental samples</taxon>
    </lineage>
</organism>
<dbReference type="InterPro" id="IPR047817">
    <property type="entry name" value="ABC2_TM_bact-type"/>
</dbReference>
<evidence type="ECO:0000313" key="8">
    <source>
        <dbReference type="EMBL" id="CAA9330528.1"/>
    </source>
</evidence>
<dbReference type="InterPro" id="IPR051784">
    <property type="entry name" value="Nod_factor_ABC_transporter"/>
</dbReference>
<comment type="caution">
    <text evidence="6">Lacks conserved residue(s) required for the propagation of feature annotation.</text>
</comment>
<dbReference type="PRINTS" id="PR00164">
    <property type="entry name" value="ABC2TRNSPORT"/>
</dbReference>
<keyword evidence="4 6" id="KW-0472">Membrane</keyword>
<keyword evidence="6" id="KW-0813">Transport</keyword>
<comment type="subcellular location">
    <subcellularLocation>
        <location evidence="6">Cell membrane</location>
        <topology evidence="6">Multi-pass membrane protein</topology>
    </subcellularLocation>
    <subcellularLocation>
        <location evidence="1">Membrane</location>
        <topology evidence="1">Multi-pass membrane protein</topology>
    </subcellularLocation>
</comment>
<dbReference type="Pfam" id="PF01061">
    <property type="entry name" value="ABC2_membrane"/>
    <property type="match status" value="1"/>
</dbReference>
<accession>A0A6J4LDB4</accession>
<dbReference type="PANTHER" id="PTHR43229:SF2">
    <property type="entry name" value="NODULATION PROTEIN J"/>
    <property type="match status" value="1"/>
</dbReference>
<dbReference type="PIRSF" id="PIRSF006648">
    <property type="entry name" value="DrrB"/>
    <property type="match status" value="1"/>
</dbReference>
<keyword evidence="2 6" id="KW-0812">Transmembrane</keyword>
<evidence type="ECO:0000259" key="7">
    <source>
        <dbReference type="PROSITE" id="PS51012"/>
    </source>
</evidence>
<evidence type="ECO:0000256" key="1">
    <source>
        <dbReference type="ARBA" id="ARBA00004141"/>
    </source>
</evidence>
<feature type="transmembrane region" description="Helical" evidence="6">
    <location>
        <begin position="234"/>
        <end position="252"/>
    </location>
</feature>
<dbReference type="PANTHER" id="PTHR43229">
    <property type="entry name" value="NODULATION PROTEIN J"/>
    <property type="match status" value="1"/>
</dbReference>
<evidence type="ECO:0000256" key="3">
    <source>
        <dbReference type="ARBA" id="ARBA00022989"/>
    </source>
</evidence>
<feature type="domain" description="ABC transmembrane type-2" evidence="7">
    <location>
        <begin position="21"/>
        <end position="255"/>
    </location>
</feature>
<dbReference type="GO" id="GO:0046677">
    <property type="term" value="P:response to antibiotic"/>
    <property type="evidence" value="ECO:0007669"/>
    <property type="project" value="UniProtKB-KW"/>
</dbReference>
<dbReference type="GO" id="GO:0043190">
    <property type="term" value="C:ATP-binding cassette (ABC) transporter complex"/>
    <property type="evidence" value="ECO:0007669"/>
    <property type="project" value="InterPro"/>
</dbReference>
<keyword evidence="5" id="KW-0046">Antibiotic resistance</keyword>
<dbReference type="PROSITE" id="PS51012">
    <property type="entry name" value="ABC_TM2"/>
    <property type="match status" value="1"/>
</dbReference>
<evidence type="ECO:0000256" key="4">
    <source>
        <dbReference type="ARBA" id="ARBA00023136"/>
    </source>
</evidence>
<dbReference type="InterPro" id="IPR000412">
    <property type="entry name" value="ABC_2_transport"/>
</dbReference>
<evidence type="ECO:0000256" key="6">
    <source>
        <dbReference type="RuleBase" id="RU361157"/>
    </source>
</evidence>
<gene>
    <name evidence="8" type="ORF">AVDCRST_MAG46-1399</name>
</gene>
<comment type="similarity">
    <text evidence="6">Belongs to the ABC-2 integral membrane protein family.</text>
</comment>
<keyword evidence="3 6" id="KW-1133">Transmembrane helix</keyword>
<feature type="transmembrane region" description="Helical" evidence="6">
    <location>
        <begin position="62"/>
        <end position="85"/>
    </location>
</feature>
<feature type="transmembrane region" description="Helical" evidence="6">
    <location>
        <begin position="21"/>
        <end position="42"/>
    </location>
</feature>
<feature type="transmembrane region" description="Helical" evidence="6">
    <location>
        <begin position="175"/>
        <end position="194"/>
    </location>
</feature>
<proteinExistence type="inferred from homology"/>
<reference evidence="8" key="1">
    <citation type="submission" date="2020-02" db="EMBL/GenBank/DDBJ databases">
        <authorList>
            <person name="Meier V. D."/>
        </authorList>
    </citation>
    <scope>NUCLEOTIDE SEQUENCE</scope>
    <source>
        <strain evidence="8">AVDCRST_MAG46</strain>
    </source>
</reference>
<feature type="transmembrane region" description="Helical" evidence="6">
    <location>
        <begin position="123"/>
        <end position="154"/>
    </location>
</feature>
<dbReference type="EMBL" id="CADCUD010000088">
    <property type="protein sequence ID" value="CAA9330528.1"/>
    <property type="molecule type" value="Genomic_DNA"/>
</dbReference>
<sequence>MQLVLRQYDYWITVYRRTWRGSVITSFVLPFLFLAAMGIGLGGFVDEQADSRALDGLDYVSFIAPGLLATTAMQAAIGEATWPVYGNLKWNRVYQSMLATPLGVVDVLNAHLAFIGFRIATTAAVFIAVMAAFGTVASVPGAVVALLVAVLIGLAHTTPCFAFSVTRKDPSAFAVVFRVVVVPLSLFSGAFFPVSQLPSALEWFAKVTPMWHGVELVRMCTTGLVDRDAAVLHVGYLVLWAVAGWFVARHFFARQVGDTR</sequence>
<name>A0A6J4LDB4_9ACTN</name>
<evidence type="ECO:0000256" key="5">
    <source>
        <dbReference type="ARBA" id="ARBA00023251"/>
    </source>
</evidence>
<dbReference type="GO" id="GO:0140359">
    <property type="term" value="F:ABC-type transporter activity"/>
    <property type="evidence" value="ECO:0007669"/>
    <property type="project" value="InterPro"/>
</dbReference>
<dbReference type="InterPro" id="IPR013525">
    <property type="entry name" value="ABC2_TM"/>
</dbReference>
<protein>
    <recommendedName>
        <fullName evidence="6">Transport permease protein</fullName>
    </recommendedName>
</protein>
<keyword evidence="6" id="KW-1003">Cell membrane</keyword>
<evidence type="ECO:0000256" key="2">
    <source>
        <dbReference type="ARBA" id="ARBA00022692"/>
    </source>
</evidence>